<evidence type="ECO:0000256" key="2">
    <source>
        <dbReference type="ARBA" id="ARBA00022692"/>
    </source>
</evidence>
<protein>
    <submittedName>
        <fullName evidence="7">Uncharacterized protein</fullName>
    </submittedName>
</protein>
<dbReference type="PANTHER" id="PTHR15549">
    <property type="entry name" value="PAIRED IMMUNOGLOBULIN-LIKE TYPE 2 RECEPTOR"/>
    <property type="match status" value="1"/>
</dbReference>
<organism evidence="7 8">
    <name type="scientific">Aspergillus mulundensis</name>
    <dbReference type="NCBI Taxonomy" id="1810919"/>
    <lineage>
        <taxon>Eukaryota</taxon>
        <taxon>Fungi</taxon>
        <taxon>Dikarya</taxon>
        <taxon>Ascomycota</taxon>
        <taxon>Pezizomycotina</taxon>
        <taxon>Eurotiomycetes</taxon>
        <taxon>Eurotiomycetidae</taxon>
        <taxon>Eurotiales</taxon>
        <taxon>Aspergillaceae</taxon>
        <taxon>Aspergillus</taxon>
        <taxon>Aspergillus subgen. Nidulantes</taxon>
    </lineage>
</organism>
<feature type="compositionally biased region" description="Polar residues" evidence="5">
    <location>
        <begin position="294"/>
        <end position="318"/>
    </location>
</feature>
<feature type="compositionally biased region" description="Polar residues" evidence="5">
    <location>
        <begin position="26"/>
        <end position="47"/>
    </location>
</feature>
<feature type="region of interest" description="Disordered" evidence="5">
    <location>
        <begin position="21"/>
        <end position="75"/>
    </location>
</feature>
<evidence type="ECO:0000256" key="1">
    <source>
        <dbReference type="ARBA" id="ARBA00004167"/>
    </source>
</evidence>
<dbReference type="RefSeq" id="XP_026607806.1">
    <property type="nucleotide sequence ID" value="XM_026744643.1"/>
</dbReference>
<dbReference type="GO" id="GO:0071944">
    <property type="term" value="C:cell periphery"/>
    <property type="evidence" value="ECO:0007669"/>
    <property type="project" value="UniProtKB-ARBA"/>
</dbReference>
<feature type="region of interest" description="Disordered" evidence="5">
    <location>
        <begin position="109"/>
        <end position="139"/>
    </location>
</feature>
<keyword evidence="8" id="KW-1185">Reference proteome</keyword>
<dbReference type="PANTHER" id="PTHR15549:SF30">
    <property type="entry name" value="MID2 DOMAIN-CONTAINING PROTEIN"/>
    <property type="match status" value="1"/>
</dbReference>
<dbReference type="Proteomes" id="UP000256690">
    <property type="component" value="Unassembled WGS sequence"/>
</dbReference>
<dbReference type="STRING" id="1810919.A0A3D8SX07"/>
<dbReference type="InterPro" id="IPR051694">
    <property type="entry name" value="Immunoregulatory_rcpt-like"/>
</dbReference>
<evidence type="ECO:0000256" key="5">
    <source>
        <dbReference type="SAM" id="MobiDB-lite"/>
    </source>
</evidence>
<gene>
    <name evidence="7" type="ORF">DSM5745_02627</name>
</gene>
<proteinExistence type="predicted"/>
<evidence type="ECO:0000256" key="3">
    <source>
        <dbReference type="ARBA" id="ARBA00022989"/>
    </source>
</evidence>
<keyword evidence="4 6" id="KW-0472">Membrane</keyword>
<comment type="subcellular location">
    <subcellularLocation>
        <location evidence="1">Membrane</location>
        <topology evidence="1">Single-pass membrane protein</topology>
    </subcellularLocation>
</comment>
<keyword evidence="3 6" id="KW-1133">Transmembrane helix</keyword>
<dbReference type="GO" id="GO:0016020">
    <property type="term" value="C:membrane"/>
    <property type="evidence" value="ECO:0007669"/>
    <property type="project" value="UniProtKB-SubCell"/>
</dbReference>
<reference evidence="7 8" key="1">
    <citation type="journal article" date="2018" name="IMA Fungus">
        <title>IMA Genome-F 9: Draft genome sequence of Annulohypoxylon stygium, Aspergillus mulundensis, Berkeleyomyces basicola (syn. Thielaviopsis basicola), Ceratocystis smalleyi, two Cercospora beticola strains, Coleophoma cylindrospora, Fusarium fracticaudum, Phialophora cf. hyalina, and Morchella septimelata.</title>
        <authorList>
            <person name="Wingfield B.D."/>
            <person name="Bills G.F."/>
            <person name="Dong Y."/>
            <person name="Huang W."/>
            <person name="Nel W.J."/>
            <person name="Swalarsk-Parry B.S."/>
            <person name="Vaghefi N."/>
            <person name="Wilken P.M."/>
            <person name="An Z."/>
            <person name="de Beer Z.W."/>
            <person name="De Vos L."/>
            <person name="Chen L."/>
            <person name="Duong T.A."/>
            <person name="Gao Y."/>
            <person name="Hammerbacher A."/>
            <person name="Kikkert J.R."/>
            <person name="Li Y."/>
            <person name="Li H."/>
            <person name="Li K."/>
            <person name="Li Q."/>
            <person name="Liu X."/>
            <person name="Ma X."/>
            <person name="Naidoo K."/>
            <person name="Pethybridge S.J."/>
            <person name="Sun J."/>
            <person name="Steenkamp E.T."/>
            <person name="van der Nest M.A."/>
            <person name="van Wyk S."/>
            <person name="Wingfield M.J."/>
            <person name="Xiong C."/>
            <person name="Yue Q."/>
            <person name="Zhang X."/>
        </authorList>
    </citation>
    <scope>NUCLEOTIDE SEQUENCE [LARGE SCALE GENOMIC DNA]</scope>
    <source>
        <strain evidence="7 8">DSM 5745</strain>
    </source>
</reference>
<evidence type="ECO:0000313" key="8">
    <source>
        <dbReference type="Proteomes" id="UP000256690"/>
    </source>
</evidence>
<keyword evidence="2 6" id="KW-0812">Transmembrane</keyword>
<name>A0A3D8SX07_9EURO</name>
<dbReference type="AlphaFoldDB" id="A0A3D8SX07"/>
<sequence>MSTNPSIIFYQGLRCTKIRRAPAATDSATSPIDTPSNTSIDAPSPTETLAEDGNLSKTSPDQSSTERTSAVASASATSIPDFGTAFSNHTSSRDSDYLSDLNTIHSTLSTSSTHTTFATETSTQPTSSTSSTSSVSDDDSGPPYALLFGILFGILGLITLIALIVLLIYRRRARQESDADSLQDDRASANSRTGLRRDFRSQMSYLDDASPTASAFLNFQAGAAYRPDEQHHQSLRYSNPFSDMAAVADEDVSTTFYSENRTPALPPESYTTERHSYHSETSLGSTIVLPGRSSMGSEYSRTQSSARPPGSGTSQGSTLVLPGRGSIGSDDLVPNFSFAKPPVYTSSYTYSKTTVRVNGRGSSFDLDDSLAMVSRSF</sequence>
<evidence type="ECO:0000256" key="4">
    <source>
        <dbReference type="ARBA" id="ARBA00023136"/>
    </source>
</evidence>
<feature type="compositionally biased region" description="Low complexity" evidence="5">
    <location>
        <begin position="109"/>
        <end position="135"/>
    </location>
</feature>
<evidence type="ECO:0000256" key="6">
    <source>
        <dbReference type="SAM" id="Phobius"/>
    </source>
</evidence>
<accession>A0A3D8SX07</accession>
<dbReference type="OrthoDB" id="4497412at2759"/>
<dbReference type="EMBL" id="PVWQ01000002">
    <property type="protein sequence ID" value="RDW90852.1"/>
    <property type="molecule type" value="Genomic_DNA"/>
</dbReference>
<comment type="caution">
    <text evidence="7">The sequence shown here is derived from an EMBL/GenBank/DDBJ whole genome shotgun (WGS) entry which is preliminary data.</text>
</comment>
<evidence type="ECO:0000313" key="7">
    <source>
        <dbReference type="EMBL" id="RDW90852.1"/>
    </source>
</evidence>
<feature type="compositionally biased region" description="Low complexity" evidence="5">
    <location>
        <begin position="63"/>
        <end position="75"/>
    </location>
</feature>
<feature type="transmembrane region" description="Helical" evidence="6">
    <location>
        <begin position="144"/>
        <end position="169"/>
    </location>
</feature>
<dbReference type="GeneID" id="38112997"/>
<feature type="region of interest" description="Disordered" evidence="5">
    <location>
        <begin position="258"/>
        <end position="325"/>
    </location>
</feature>